<dbReference type="Proteomes" id="UP000479000">
    <property type="component" value="Unassembled WGS sequence"/>
</dbReference>
<sequence length="157" mass="17310">MPQKRRYGDVATFWRHQAPESSGKLISDKVTPLCHHHHNSGLPNVFNIKRITMAKPACSQTHINRYKQGVQSQQTAGCRWFVIDSSFNDIGSSGIVSNQHDGTPNAFPLLGLFKIIYSGVTTHRHGSSRTCNDGNSADSLETFTIPTHLSVLGVIPE</sequence>
<proteinExistence type="predicted"/>
<organism evidence="1 2">
    <name type="scientific">Nesidiocoris tenuis</name>
    <dbReference type="NCBI Taxonomy" id="355587"/>
    <lineage>
        <taxon>Eukaryota</taxon>
        <taxon>Metazoa</taxon>
        <taxon>Ecdysozoa</taxon>
        <taxon>Arthropoda</taxon>
        <taxon>Hexapoda</taxon>
        <taxon>Insecta</taxon>
        <taxon>Pterygota</taxon>
        <taxon>Neoptera</taxon>
        <taxon>Paraneoptera</taxon>
        <taxon>Hemiptera</taxon>
        <taxon>Heteroptera</taxon>
        <taxon>Panheteroptera</taxon>
        <taxon>Cimicomorpha</taxon>
        <taxon>Miridae</taxon>
        <taxon>Dicyphina</taxon>
        <taxon>Nesidiocoris</taxon>
    </lineage>
</organism>
<evidence type="ECO:0000313" key="1">
    <source>
        <dbReference type="EMBL" id="CAB0017736.1"/>
    </source>
</evidence>
<protein>
    <submittedName>
        <fullName evidence="1">Uncharacterized protein</fullName>
    </submittedName>
</protein>
<dbReference type="EMBL" id="CADCXU010031895">
    <property type="protein sequence ID" value="CAB0017736.1"/>
    <property type="molecule type" value="Genomic_DNA"/>
</dbReference>
<keyword evidence="2" id="KW-1185">Reference proteome</keyword>
<gene>
    <name evidence="1" type="ORF">NTEN_LOCUS21689</name>
</gene>
<reference evidence="1 2" key="1">
    <citation type="submission" date="2020-02" db="EMBL/GenBank/DDBJ databases">
        <authorList>
            <person name="Ferguson B K."/>
        </authorList>
    </citation>
    <scope>NUCLEOTIDE SEQUENCE [LARGE SCALE GENOMIC DNA]</scope>
</reference>
<evidence type="ECO:0000313" key="2">
    <source>
        <dbReference type="Proteomes" id="UP000479000"/>
    </source>
</evidence>
<dbReference type="AlphaFoldDB" id="A0A6H5HJR0"/>
<name>A0A6H5HJR0_9HEMI</name>
<accession>A0A6H5HJR0</accession>